<dbReference type="SUPFAM" id="SSF53732">
    <property type="entry name" value="Aconitase iron-sulfur domain"/>
    <property type="match status" value="1"/>
</dbReference>
<evidence type="ECO:0000256" key="5">
    <source>
        <dbReference type="ARBA" id="ARBA00022723"/>
    </source>
</evidence>
<dbReference type="InterPro" id="IPR015928">
    <property type="entry name" value="Aconitase/3IPM_dehydase_swvl"/>
</dbReference>
<keyword evidence="6 9" id="KW-0408">Iron</keyword>
<dbReference type="InterPro" id="IPR000573">
    <property type="entry name" value="AconitaseA/IPMdHydase_ssu_swvl"/>
</dbReference>
<dbReference type="InterPro" id="IPR036008">
    <property type="entry name" value="Aconitase_4Fe-4S_dom"/>
</dbReference>
<reference evidence="12 13" key="1">
    <citation type="submission" date="2020-08" db="EMBL/GenBank/DDBJ databases">
        <title>Novel species isolated from subtropical streams in China.</title>
        <authorList>
            <person name="Lu H."/>
        </authorList>
    </citation>
    <scope>NUCLEOTIDE SEQUENCE [LARGE SCALE GENOMIC DNA]</scope>
    <source>
        <strain evidence="12 13">NL8W</strain>
    </source>
</reference>
<evidence type="ECO:0000256" key="2">
    <source>
        <dbReference type="ARBA" id="ARBA00004717"/>
    </source>
</evidence>
<evidence type="ECO:0000256" key="3">
    <source>
        <dbReference type="ARBA" id="ARBA00007185"/>
    </source>
</evidence>
<name>A0ABR6Z405_9BURK</name>
<dbReference type="Gene3D" id="3.30.499.10">
    <property type="entry name" value="Aconitase, domain 3"/>
    <property type="match status" value="2"/>
</dbReference>
<comment type="function">
    <text evidence="9">Catalyzes the isomerization of citrate to isocitrate via cis-aconitate.</text>
</comment>
<dbReference type="PROSITE" id="PS01244">
    <property type="entry name" value="ACONITASE_2"/>
    <property type="match status" value="1"/>
</dbReference>
<dbReference type="EMBL" id="JACOFX010000001">
    <property type="protein sequence ID" value="MBC3906359.1"/>
    <property type="molecule type" value="Genomic_DNA"/>
</dbReference>
<dbReference type="InterPro" id="IPR006249">
    <property type="entry name" value="Aconitase/IRP2"/>
</dbReference>
<evidence type="ECO:0000259" key="10">
    <source>
        <dbReference type="Pfam" id="PF00330"/>
    </source>
</evidence>
<evidence type="ECO:0000256" key="1">
    <source>
        <dbReference type="ARBA" id="ARBA00001966"/>
    </source>
</evidence>
<evidence type="ECO:0000256" key="9">
    <source>
        <dbReference type="RuleBase" id="RU361275"/>
    </source>
</evidence>
<keyword evidence="7 9" id="KW-0411">Iron-sulfur</keyword>
<dbReference type="SUPFAM" id="SSF52016">
    <property type="entry name" value="LeuD/IlvD-like"/>
    <property type="match status" value="1"/>
</dbReference>
<comment type="catalytic activity">
    <reaction evidence="8 9">
        <text>citrate = D-threo-isocitrate</text>
        <dbReference type="Rhea" id="RHEA:10336"/>
        <dbReference type="ChEBI" id="CHEBI:15562"/>
        <dbReference type="ChEBI" id="CHEBI:16947"/>
        <dbReference type="EC" id="4.2.1.3"/>
    </reaction>
</comment>
<proteinExistence type="inferred from homology"/>
<dbReference type="Gene3D" id="3.20.19.10">
    <property type="entry name" value="Aconitase, domain 4"/>
    <property type="match status" value="1"/>
</dbReference>
<dbReference type="EC" id="4.2.1.3" evidence="9"/>
<dbReference type="CDD" id="cd01580">
    <property type="entry name" value="AcnA_IRP_Swivel"/>
    <property type="match status" value="1"/>
</dbReference>
<dbReference type="NCBIfam" id="TIGR01341">
    <property type="entry name" value="aconitase_1"/>
    <property type="match status" value="1"/>
</dbReference>
<dbReference type="InterPro" id="IPR044137">
    <property type="entry name" value="AcnA_IRP_Swivel"/>
</dbReference>
<dbReference type="NCBIfam" id="NF006757">
    <property type="entry name" value="PRK09277.1"/>
    <property type="match status" value="1"/>
</dbReference>
<dbReference type="PANTHER" id="PTHR11670">
    <property type="entry name" value="ACONITASE/IRON-RESPONSIVE ELEMENT FAMILY MEMBER"/>
    <property type="match status" value="1"/>
</dbReference>
<sequence>MSQNAYKDAFKTLKDFKISDTKKGKFFSLPALEKNLGVNISRLPVSIRIVLESVLRNCDGKKVTEEHVKQLANWSATAARTDEIPFVVSRVVLQDFTGVPLLADLAAMRNVAATQGKNPKNIEPLVPVDLVVDHSVQIDHFREKKALDLNMKLEFQRNNERYQFMKWGMQAFDTFGVVPPGFGIVHQVNLEYLARGVHKVKDAKKNEIFYPDTLVGTDSHTTMINGIGVVGWGVGGIEAEAGMLGQPVYFLTPDVVGVNLTGALREGCTATDLVLTITELLRKAKVVGKFVEFFGEGTRSLSLTDRATIANMAPEYGATMGFFPVDEATIDYFKGTGRTKAEIDAFEGYFKAQKMFGIPAAGDIDYTTEISLDLSTVAPSLAGPKRPQDRIEIGNVKSTFADLFSKPTSENGFNKKAEDLDAVYTNTDGVKVKNGDVLIAAITSCTNTSNPSVLLAAGLLAKKAVEAGLKVAPHIKTSLAPGSRVVTKYLEAAGLLPYLEKLGFGVTAYGCTTCIGNAGDLTPAMNEAIASNDIVASAILSGNRNFEARIHPNIRSNFLASPPLVVAYAIAGNMTRDLMTEPVGRVKGKDIFLGDIWPTSAEINKLMKYAMNSKTFKENYADVKGAPGKLWENIKGVAEGQVYNWPASTYIAEPPFFADFTMEPKAAATGITGARALGVFGDSITTDHISPAGSIKESSPAGKWLKENGVLKADFNSYGSRRGNHEIMMRGTFANVRIKNLMIPAKEDGSRVEGGETLFQPTGEPMAIYDAAMKYVADGVPTMIFGGEEYGTGSSRDWAAKGTQLLGVKAVIARSFERIHRSNLVGMGVLPLQFIGTDSVDTLGITGNESFDLKGIEDEIKPQQEVTLVINRANGEKQDVKVLLRIDTPIEVDYYKHGGILPFVLRQLLAA</sequence>
<protein>
    <recommendedName>
        <fullName evidence="9">Aconitate hydratase</fullName>
        <shortName evidence="9">Aconitase</shortName>
        <ecNumber evidence="9">4.2.1.3</ecNumber>
    </recommendedName>
</protein>
<keyword evidence="5" id="KW-0479">Metal-binding</keyword>
<dbReference type="Proteomes" id="UP000646911">
    <property type="component" value="Unassembled WGS sequence"/>
</dbReference>
<comment type="similarity">
    <text evidence="3 9">Belongs to the aconitase/IPM isomerase family.</text>
</comment>
<evidence type="ECO:0000256" key="4">
    <source>
        <dbReference type="ARBA" id="ARBA00022485"/>
    </source>
</evidence>
<keyword evidence="13" id="KW-1185">Reference proteome</keyword>
<evidence type="ECO:0000256" key="6">
    <source>
        <dbReference type="ARBA" id="ARBA00023004"/>
    </source>
</evidence>
<comment type="cofactor">
    <cofactor evidence="1">
        <name>[4Fe-4S] cluster</name>
        <dbReference type="ChEBI" id="CHEBI:49883"/>
    </cofactor>
</comment>
<dbReference type="Pfam" id="PF00694">
    <property type="entry name" value="Aconitase_C"/>
    <property type="match status" value="1"/>
</dbReference>
<dbReference type="InterPro" id="IPR015931">
    <property type="entry name" value="Acnase/IPM_dHydase_lsu_aba_1/3"/>
</dbReference>
<evidence type="ECO:0000313" key="13">
    <source>
        <dbReference type="Proteomes" id="UP000646911"/>
    </source>
</evidence>
<dbReference type="GO" id="GO:0003994">
    <property type="term" value="F:aconitate hydratase activity"/>
    <property type="evidence" value="ECO:0007669"/>
    <property type="project" value="UniProtKB-EC"/>
</dbReference>
<organism evidence="12 13">
    <name type="scientific">Undibacterium umbellatum</name>
    <dbReference type="NCBI Taxonomy" id="2762300"/>
    <lineage>
        <taxon>Bacteria</taxon>
        <taxon>Pseudomonadati</taxon>
        <taxon>Pseudomonadota</taxon>
        <taxon>Betaproteobacteria</taxon>
        <taxon>Burkholderiales</taxon>
        <taxon>Oxalobacteraceae</taxon>
        <taxon>Undibacterium</taxon>
    </lineage>
</organism>
<evidence type="ECO:0000313" key="12">
    <source>
        <dbReference type="EMBL" id="MBC3906359.1"/>
    </source>
</evidence>
<evidence type="ECO:0000256" key="7">
    <source>
        <dbReference type="ARBA" id="ARBA00023014"/>
    </source>
</evidence>
<keyword evidence="9 12" id="KW-0456">Lyase</keyword>
<comment type="pathway">
    <text evidence="2">Carbohydrate metabolism; tricarboxylic acid cycle; isocitrate from oxaloacetate: step 2/2.</text>
</comment>
<gene>
    <name evidence="12" type="primary">acnA</name>
    <name evidence="12" type="ORF">H8L47_02125</name>
</gene>
<dbReference type="Gene3D" id="6.10.190.10">
    <property type="match status" value="1"/>
</dbReference>
<dbReference type="CDD" id="cd01586">
    <property type="entry name" value="AcnA_IRP"/>
    <property type="match status" value="1"/>
</dbReference>
<dbReference type="RefSeq" id="WP_186951583.1">
    <property type="nucleotide sequence ID" value="NZ_JACOFX010000001.1"/>
</dbReference>
<accession>A0ABR6Z405</accession>
<feature type="domain" description="Aconitase A/isopropylmalate dehydratase small subunit swivel" evidence="11">
    <location>
        <begin position="703"/>
        <end position="834"/>
    </location>
</feature>
<dbReference type="PROSITE" id="PS00450">
    <property type="entry name" value="ACONITASE_1"/>
    <property type="match status" value="1"/>
</dbReference>
<evidence type="ECO:0000256" key="8">
    <source>
        <dbReference type="ARBA" id="ARBA00023501"/>
    </source>
</evidence>
<dbReference type="Pfam" id="PF00330">
    <property type="entry name" value="Aconitase"/>
    <property type="match status" value="1"/>
</dbReference>
<feature type="domain" description="Aconitase/3-isopropylmalate dehydratase large subunit alpha/beta/alpha" evidence="10">
    <location>
        <begin position="74"/>
        <end position="572"/>
    </location>
</feature>
<dbReference type="InterPro" id="IPR001030">
    <property type="entry name" value="Acoase/IPM_deHydtase_lsu_aba"/>
</dbReference>
<keyword evidence="4 9" id="KW-0004">4Fe-4S</keyword>
<comment type="caution">
    <text evidence="12">The sequence shown here is derived from an EMBL/GenBank/DDBJ whole genome shotgun (WGS) entry which is preliminary data.</text>
</comment>
<dbReference type="PRINTS" id="PR00415">
    <property type="entry name" value="ACONITASE"/>
</dbReference>
<dbReference type="NCBIfam" id="NF009520">
    <property type="entry name" value="PRK12881.1"/>
    <property type="match status" value="1"/>
</dbReference>
<evidence type="ECO:0000259" key="11">
    <source>
        <dbReference type="Pfam" id="PF00694"/>
    </source>
</evidence>
<dbReference type="InterPro" id="IPR018136">
    <property type="entry name" value="Aconitase_4Fe-4S_BS"/>
</dbReference>